<dbReference type="EMBL" id="CAKXAJ010016720">
    <property type="protein sequence ID" value="CAH2216760.1"/>
    <property type="molecule type" value="Genomic_DNA"/>
</dbReference>
<feature type="non-terminal residue" evidence="2">
    <location>
        <position position="1"/>
    </location>
</feature>
<accession>A0A8S4QRA6</accession>
<organism evidence="2 3">
    <name type="scientific">Pararge aegeria aegeria</name>
    <dbReference type="NCBI Taxonomy" id="348720"/>
    <lineage>
        <taxon>Eukaryota</taxon>
        <taxon>Metazoa</taxon>
        <taxon>Ecdysozoa</taxon>
        <taxon>Arthropoda</taxon>
        <taxon>Hexapoda</taxon>
        <taxon>Insecta</taxon>
        <taxon>Pterygota</taxon>
        <taxon>Neoptera</taxon>
        <taxon>Endopterygota</taxon>
        <taxon>Lepidoptera</taxon>
        <taxon>Glossata</taxon>
        <taxon>Ditrysia</taxon>
        <taxon>Papilionoidea</taxon>
        <taxon>Nymphalidae</taxon>
        <taxon>Satyrinae</taxon>
        <taxon>Satyrini</taxon>
        <taxon>Parargina</taxon>
        <taxon>Pararge</taxon>
    </lineage>
</organism>
<keyword evidence="3" id="KW-1185">Reference proteome</keyword>
<evidence type="ECO:0000313" key="3">
    <source>
        <dbReference type="Proteomes" id="UP000838756"/>
    </source>
</evidence>
<evidence type="ECO:0000256" key="1">
    <source>
        <dbReference type="SAM" id="MobiDB-lite"/>
    </source>
</evidence>
<name>A0A8S4QRA6_9NEOP</name>
<proteinExistence type="predicted"/>
<sequence length="33" mass="3592">DSRREGSTDEPSAPDVDVDTSDATVKEPEKETK</sequence>
<evidence type="ECO:0000313" key="2">
    <source>
        <dbReference type="EMBL" id="CAH2216760.1"/>
    </source>
</evidence>
<feature type="compositionally biased region" description="Basic and acidic residues" evidence="1">
    <location>
        <begin position="24"/>
        <end position="33"/>
    </location>
</feature>
<gene>
    <name evidence="2" type="primary">jg15267</name>
    <name evidence="2" type="ORF">PAEG_LOCUS4725</name>
</gene>
<protein>
    <submittedName>
        <fullName evidence="2">Jg15267 protein</fullName>
    </submittedName>
</protein>
<dbReference type="Proteomes" id="UP000838756">
    <property type="component" value="Unassembled WGS sequence"/>
</dbReference>
<feature type="region of interest" description="Disordered" evidence="1">
    <location>
        <begin position="1"/>
        <end position="33"/>
    </location>
</feature>
<dbReference type="AlphaFoldDB" id="A0A8S4QRA6"/>
<dbReference type="OrthoDB" id="6924305at2759"/>
<reference evidence="2" key="1">
    <citation type="submission" date="2022-03" db="EMBL/GenBank/DDBJ databases">
        <authorList>
            <person name="Lindestad O."/>
        </authorList>
    </citation>
    <scope>NUCLEOTIDE SEQUENCE</scope>
</reference>
<comment type="caution">
    <text evidence="2">The sequence shown here is derived from an EMBL/GenBank/DDBJ whole genome shotgun (WGS) entry which is preliminary data.</text>
</comment>